<sequence>MTTKCIKTSSVVDDSDRLSEVLGVEDLAFQIASYLVPERNPSTLQEMMNNLIVVSRHWRKVFSLVRAQSRWDYSTHQLSMDAQWLYHKIVYIPGDCNVNSRPLPIPREGCLRIFRSHINEACKEAMNDYRSNRQNDEYENIQRIDSRPDNYYKAYQERPICIELVPPISLSWTGGCQFNIVNGISYDNKPRLISQYWATIEDVNGLKTSPGKEKSKEGRLDLGFHEISSVRESRNATLNPRPPLDGNGEDSTEFLRKCNAKAFDNPRWIRLAHLVGEDRCRMFVHKSLLPMIGPRPTGNTWHNAKWQN</sequence>
<proteinExistence type="predicted"/>
<keyword evidence="3" id="KW-1185">Reference proteome</keyword>
<dbReference type="EMBL" id="JALLPJ020001357">
    <property type="protein sequence ID" value="KAL3767857.1"/>
    <property type="molecule type" value="Genomic_DNA"/>
</dbReference>
<feature type="region of interest" description="Disordered" evidence="1">
    <location>
        <begin position="231"/>
        <end position="250"/>
    </location>
</feature>
<reference evidence="2 3" key="1">
    <citation type="submission" date="2024-10" db="EMBL/GenBank/DDBJ databases">
        <title>Updated reference genomes for cyclostephanoid diatoms.</title>
        <authorList>
            <person name="Roberts W.R."/>
            <person name="Alverson A.J."/>
        </authorList>
    </citation>
    <scope>NUCLEOTIDE SEQUENCE [LARGE SCALE GENOMIC DNA]</scope>
    <source>
        <strain evidence="2 3">AJA010-31</strain>
    </source>
</reference>
<dbReference type="AlphaFoldDB" id="A0ABD3N001"/>
<comment type="caution">
    <text evidence="2">The sequence shown here is derived from an EMBL/GenBank/DDBJ whole genome shotgun (WGS) entry which is preliminary data.</text>
</comment>
<protein>
    <recommendedName>
        <fullName evidence="4">F-box domain-containing protein</fullName>
    </recommendedName>
</protein>
<evidence type="ECO:0000313" key="2">
    <source>
        <dbReference type="EMBL" id="KAL3767857.1"/>
    </source>
</evidence>
<evidence type="ECO:0008006" key="4">
    <source>
        <dbReference type="Google" id="ProtNLM"/>
    </source>
</evidence>
<name>A0ABD3N001_9STRA</name>
<dbReference type="Proteomes" id="UP001530400">
    <property type="component" value="Unassembled WGS sequence"/>
</dbReference>
<evidence type="ECO:0000256" key="1">
    <source>
        <dbReference type="SAM" id="MobiDB-lite"/>
    </source>
</evidence>
<accession>A0ABD3N001</accession>
<gene>
    <name evidence="2" type="ORF">ACHAWO_013676</name>
</gene>
<organism evidence="2 3">
    <name type="scientific">Cyclotella atomus</name>
    <dbReference type="NCBI Taxonomy" id="382360"/>
    <lineage>
        <taxon>Eukaryota</taxon>
        <taxon>Sar</taxon>
        <taxon>Stramenopiles</taxon>
        <taxon>Ochrophyta</taxon>
        <taxon>Bacillariophyta</taxon>
        <taxon>Coscinodiscophyceae</taxon>
        <taxon>Thalassiosirophycidae</taxon>
        <taxon>Stephanodiscales</taxon>
        <taxon>Stephanodiscaceae</taxon>
        <taxon>Cyclotella</taxon>
    </lineage>
</organism>
<evidence type="ECO:0000313" key="3">
    <source>
        <dbReference type="Proteomes" id="UP001530400"/>
    </source>
</evidence>